<gene>
    <name evidence="2" type="ORF">ACFSQJ_16750</name>
</gene>
<dbReference type="RefSeq" id="WP_377768077.1">
    <property type="nucleotide sequence ID" value="NZ_JBHULB010000080.1"/>
</dbReference>
<evidence type="ECO:0000256" key="1">
    <source>
        <dbReference type="SAM" id="Phobius"/>
    </source>
</evidence>
<accession>A0ABW5N0D1</accession>
<evidence type="ECO:0008006" key="4">
    <source>
        <dbReference type="Google" id="ProtNLM"/>
    </source>
</evidence>
<feature type="transmembrane region" description="Helical" evidence="1">
    <location>
        <begin position="12"/>
        <end position="39"/>
    </location>
</feature>
<reference evidence="3" key="1">
    <citation type="journal article" date="2019" name="Int. J. Syst. Evol. Microbiol.">
        <title>The Global Catalogue of Microorganisms (GCM) 10K type strain sequencing project: providing services to taxonomists for standard genome sequencing and annotation.</title>
        <authorList>
            <consortium name="The Broad Institute Genomics Platform"/>
            <consortium name="The Broad Institute Genome Sequencing Center for Infectious Disease"/>
            <person name="Wu L."/>
            <person name="Ma J."/>
        </authorList>
    </citation>
    <scope>NUCLEOTIDE SEQUENCE [LARGE SCALE GENOMIC DNA]</scope>
    <source>
        <strain evidence="3">KCTC 52368</strain>
    </source>
</reference>
<proteinExistence type="predicted"/>
<keyword evidence="3" id="KW-1185">Reference proteome</keyword>
<evidence type="ECO:0000313" key="3">
    <source>
        <dbReference type="Proteomes" id="UP001597526"/>
    </source>
</evidence>
<dbReference type="EMBL" id="JBHULB010000080">
    <property type="protein sequence ID" value="MFD2588583.1"/>
    <property type="molecule type" value="Genomic_DNA"/>
</dbReference>
<sequence length="40" mass="4145">MENLSFKNGVDSYLSLLIIALNGVLAITAIGTLLALVGLI</sequence>
<name>A0ABW5N0D1_9FLAO</name>
<evidence type="ECO:0000313" key="2">
    <source>
        <dbReference type="EMBL" id="MFD2588583.1"/>
    </source>
</evidence>
<keyword evidence="1" id="KW-0812">Transmembrane</keyword>
<organism evidence="2 3">
    <name type="scientific">Croceitalea marina</name>
    <dbReference type="NCBI Taxonomy" id="1775166"/>
    <lineage>
        <taxon>Bacteria</taxon>
        <taxon>Pseudomonadati</taxon>
        <taxon>Bacteroidota</taxon>
        <taxon>Flavobacteriia</taxon>
        <taxon>Flavobacteriales</taxon>
        <taxon>Flavobacteriaceae</taxon>
        <taxon>Croceitalea</taxon>
    </lineage>
</organism>
<keyword evidence="1" id="KW-1133">Transmembrane helix</keyword>
<protein>
    <recommendedName>
        <fullName evidence="4">Branched-chain amino acid ABC transporter permease</fullName>
    </recommendedName>
</protein>
<comment type="caution">
    <text evidence="2">The sequence shown here is derived from an EMBL/GenBank/DDBJ whole genome shotgun (WGS) entry which is preliminary data.</text>
</comment>
<keyword evidence="1" id="KW-0472">Membrane</keyword>
<dbReference type="Proteomes" id="UP001597526">
    <property type="component" value="Unassembled WGS sequence"/>
</dbReference>